<keyword evidence="6" id="KW-0812">Transmembrane</keyword>
<sequence>MVTSSSIQEARVREHKRGKFHVLIIILVIDAVQLSSYMAAASPGSFASHIQRASSNYGLHQLSFEESTLEPKNKWIYHSKSHGAYRRLLIGRNGGPEAPLLQYADKASRALVGSSPPKCIKKCGNCTPCRSVLVPIHTSSLPIAPAEYYPEAWRCQCRGRIYNP</sequence>
<evidence type="ECO:0000313" key="7">
    <source>
        <dbReference type="EMBL" id="KAH7280333.1"/>
    </source>
</evidence>
<gene>
    <name evidence="7" type="ORF">KP509_37G062100</name>
</gene>
<comment type="subcellular location">
    <subcellularLocation>
        <location evidence="1">Secreted</location>
    </subcellularLocation>
</comment>
<keyword evidence="6" id="KW-1133">Transmembrane helix</keyword>
<name>A0A8T2Q9Z0_CERRI</name>
<proteinExistence type="inferred from homology"/>
<dbReference type="Pfam" id="PF17181">
    <property type="entry name" value="EPF"/>
    <property type="match status" value="1"/>
</dbReference>
<evidence type="ECO:0000256" key="3">
    <source>
        <dbReference type="ARBA" id="ARBA00022525"/>
    </source>
</evidence>
<evidence type="ECO:0000256" key="5">
    <source>
        <dbReference type="ARBA" id="ARBA00023157"/>
    </source>
</evidence>
<evidence type="ECO:0000256" key="6">
    <source>
        <dbReference type="SAM" id="Phobius"/>
    </source>
</evidence>
<evidence type="ECO:0000256" key="1">
    <source>
        <dbReference type="ARBA" id="ARBA00004613"/>
    </source>
</evidence>
<feature type="transmembrane region" description="Helical" evidence="6">
    <location>
        <begin position="20"/>
        <end position="40"/>
    </location>
</feature>
<dbReference type="PANTHER" id="PTHR33109">
    <property type="entry name" value="EPIDERMAL PATTERNING FACTOR-LIKE PROTEIN 4"/>
    <property type="match status" value="1"/>
</dbReference>
<dbReference type="InterPro" id="IPR039455">
    <property type="entry name" value="EPFL"/>
</dbReference>
<dbReference type="OrthoDB" id="1937916at2759"/>
<dbReference type="GO" id="GO:0005576">
    <property type="term" value="C:extracellular region"/>
    <property type="evidence" value="ECO:0007669"/>
    <property type="project" value="UniProtKB-SubCell"/>
</dbReference>
<keyword evidence="5" id="KW-1015">Disulfide bond</keyword>
<keyword evidence="8" id="KW-1185">Reference proteome</keyword>
<comment type="similarity">
    <text evidence="2">Belongs to the plant cysteine rich small secretory peptide family. Epidermal patterning factor subfamily.</text>
</comment>
<keyword evidence="3" id="KW-0964">Secreted</keyword>
<keyword evidence="6" id="KW-0472">Membrane</keyword>
<dbReference type="EMBL" id="CM035442">
    <property type="protein sequence ID" value="KAH7280333.1"/>
    <property type="molecule type" value="Genomic_DNA"/>
</dbReference>
<accession>A0A8T2Q9Z0</accession>
<reference evidence="7" key="1">
    <citation type="submission" date="2021-08" db="EMBL/GenBank/DDBJ databases">
        <title>WGS assembly of Ceratopteris richardii.</title>
        <authorList>
            <person name="Marchant D.B."/>
            <person name="Chen G."/>
            <person name="Jenkins J."/>
            <person name="Shu S."/>
            <person name="Leebens-Mack J."/>
            <person name="Grimwood J."/>
            <person name="Schmutz J."/>
            <person name="Soltis P."/>
            <person name="Soltis D."/>
            <person name="Chen Z.-H."/>
        </authorList>
    </citation>
    <scope>NUCLEOTIDE SEQUENCE</scope>
    <source>
        <strain evidence="7">Whitten #5841</strain>
        <tissue evidence="7">Leaf</tissue>
    </source>
</reference>
<organism evidence="7 8">
    <name type="scientific">Ceratopteris richardii</name>
    <name type="common">Triangle waterfern</name>
    <dbReference type="NCBI Taxonomy" id="49495"/>
    <lineage>
        <taxon>Eukaryota</taxon>
        <taxon>Viridiplantae</taxon>
        <taxon>Streptophyta</taxon>
        <taxon>Embryophyta</taxon>
        <taxon>Tracheophyta</taxon>
        <taxon>Polypodiopsida</taxon>
        <taxon>Polypodiidae</taxon>
        <taxon>Polypodiales</taxon>
        <taxon>Pteridineae</taxon>
        <taxon>Pteridaceae</taxon>
        <taxon>Parkerioideae</taxon>
        <taxon>Ceratopteris</taxon>
    </lineage>
</organism>
<dbReference type="Proteomes" id="UP000825935">
    <property type="component" value="Chromosome 37"/>
</dbReference>
<evidence type="ECO:0008006" key="9">
    <source>
        <dbReference type="Google" id="ProtNLM"/>
    </source>
</evidence>
<evidence type="ECO:0000313" key="8">
    <source>
        <dbReference type="Proteomes" id="UP000825935"/>
    </source>
</evidence>
<evidence type="ECO:0000256" key="2">
    <source>
        <dbReference type="ARBA" id="ARBA00008127"/>
    </source>
</evidence>
<dbReference type="AlphaFoldDB" id="A0A8T2Q9Z0"/>
<dbReference type="PANTHER" id="PTHR33109:SF4">
    <property type="entry name" value="EPIDERMAL PATTERNING FACTOR-LIKE PROTEIN 6"/>
    <property type="match status" value="1"/>
</dbReference>
<comment type="caution">
    <text evidence="7">The sequence shown here is derived from an EMBL/GenBank/DDBJ whole genome shotgun (WGS) entry which is preliminary data.</text>
</comment>
<evidence type="ECO:0000256" key="4">
    <source>
        <dbReference type="ARBA" id="ARBA00022729"/>
    </source>
</evidence>
<dbReference type="GO" id="GO:0010374">
    <property type="term" value="P:stomatal complex development"/>
    <property type="evidence" value="ECO:0007669"/>
    <property type="project" value="InterPro"/>
</dbReference>
<protein>
    <recommendedName>
        <fullName evidence="9">Epidermal patterning factor-like protein</fullName>
    </recommendedName>
</protein>
<keyword evidence="4" id="KW-0732">Signal</keyword>